<dbReference type="OrthoDB" id="318830at2759"/>
<protein>
    <submittedName>
        <fullName evidence="1">Uncharacterized protein</fullName>
    </submittedName>
</protein>
<accession>A0A8S1RHN0</accession>
<organism evidence="1 2">
    <name type="scientific">Paramecium sonneborni</name>
    <dbReference type="NCBI Taxonomy" id="65129"/>
    <lineage>
        <taxon>Eukaryota</taxon>
        <taxon>Sar</taxon>
        <taxon>Alveolata</taxon>
        <taxon>Ciliophora</taxon>
        <taxon>Intramacronucleata</taxon>
        <taxon>Oligohymenophorea</taxon>
        <taxon>Peniculida</taxon>
        <taxon>Parameciidae</taxon>
        <taxon>Paramecium</taxon>
    </lineage>
</organism>
<proteinExistence type="predicted"/>
<comment type="caution">
    <text evidence="1">The sequence shown here is derived from an EMBL/GenBank/DDBJ whole genome shotgun (WGS) entry which is preliminary data.</text>
</comment>
<evidence type="ECO:0000313" key="2">
    <source>
        <dbReference type="Proteomes" id="UP000692954"/>
    </source>
</evidence>
<evidence type="ECO:0000313" key="1">
    <source>
        <dbReference type="EMBL" id="CAD8127776.1"/>
    </source>
</evidence>
<dbReference type="Proteomes" id="UP000692954">
    <property type="component" value="Unassembled WGS sequence"/>
</dbReference>
<sequence>MSILLSDQDKISCKTHKYETCIVADLNTKGKKDVNFLCIKCLLKQHSNQKLTLIEDTKKLISQMKSQKMEKQTKENEAKRETFKNVLSQIKEFKITLDLTFDKMTSFVQQ</sequence>
<name>A0A8S1RHN0_9CILI</name>
<dbReference type="EMBL" id="CAJJDN010000179">
    <property type="protein sequence ID" value="CAD8127776.1"/>
    <property type="molecule type" value="Genomic_DNA"/>
</dbReference>
<keyword evidence="2" id="KW-1185">Reference proteome</keyword>
<gene>
    <name evidence="1" type="ORF">PSON_ATCC_30995.1.T1790102</name>
</gene>
<reference evidence="1" key="1">
    <citation type="submission" date="2021-01" db="EMBL/GenBank/DDBJ databases">
        <authorList>
            <consortium name="Genoscope - CEA"/>
            <person name="William W."/>
        </authorList>
    </citation>
    <scope>NUCLEOTIDE SEQUENCE</scope>
</reference>
<dbReference type="AlphaFoldDB" id="A0A8S1RHN0"/>